<reference evidence="1 2" key="1">
    <citation type="submission" date="2018-09" db="EMBL/GenBank/DDBJ databases">
        <title>Genome sequencing of strain 1JSPR-7.</title>
        <authorList>
            <person name="Heo J."/>
            <person name="Kim S.-J."/>
            <person name="Kwon S.-W."/>
        </authorList>
    </citation>
    <scope>NUCLEOTIDE SEQUENCE [LARGE SCALE GENOMIC DNA]</scope>
    <source>
        <strain evidence="1 2">1JSPR-7</strain>
    </source>
</reference>
<accession>A0A387BK83</accession>
<keyword evidence="2" id="KW-1185">Reference proteome</keyword>
<sequence>MYNKAENLDGLIAQSFDSELMRQVVKLVVKQFPNHPPRLFDNGKTFCALALGKNPRPSPDYEDAGYINIAPQKNYIALYIYDTTSTFEQYTKNFPKSSTGKGCLRIKNQTFLDKYKENISNLLRQYEL</sequence>
<dbReference type="OrthoDB" id="2242476at2"/>
<dbReference type="EMBL" id="CP032627">
    <property type="protein sequence ID" value="AYG01447.1"/>
    <property type="molecule type" value="Genomic_DNA"/>
</dbReference>
<proteinExistence type="predicted"/>
<dbReference type="RefSeq" id="WP_120772820.1">
    <property type="nucleotide sequence ID" value="NZ_CP032627.1"/>
</dbReference>
<dbReference type="KEGG" id="lact:D7I46_10420"/>
<gene>
    <name evidence="1" type="ORF">D7I46_10420</name>
</gene>
<evidence type="ECO:0000313" key="2">
    <source>
        <dbReference type="Proteomes" id="UP000269374"/>
    </source>
</evidence>
<organism evidence="1 2">
    <name type="scientific">Lactococcus allomyrinae</name>
    <dbReference type="NCBI Taxonomy" id="2419773"/>
    <lineage>
        <taxon>Bacteria</taxon>
        <taxon>Bacillati</taxon>
        <taxon>Bacillota</taxon>
        <taxon>Bacilli</taxon>
        <taxon>Lactobacillales</taxon>
        <taxon>Streptococcaceae</taxon>
        <taxon>Lactococcus</taxon>
    </lineage>
</organism>
<name>A0A387BK83_9LACT</name>
<protein>
    <submittedName>
        <fullName evidence="1">DUF1801 domain-containing protein</fullName>
    </submittedName>
</protein>
<dbReference type="Proteomes" id="UP000269374">
    <property type="component" value="Chromosome"/>
</dbReference>
<evidence type="ECO:0000313" key="1">
    <source>
        <dbReference type="EMBL" id="AYG01447.1"/>
    </source>
</evidence>
<dbReference type="AlphaFoldDB" id="A0A387BK83"/>